<dbReference type="Proteomes" id="UP000027138">
    <property type="component" value="Unassembled WGS sequence"/>
</dbReference>
<dbReference type="EMBL" id="KK914312">
    <property type="protein sequence ID" value="KDP42091.1"/>
    <property type="molecule type" value="Genomic_DNA"/>
</dbReference>
<evidence type="ECO:0000313" key="2">
    <source>
        <dbReference type="Proteomes" id="UP000027138"/>
    </source>
</evidence>
<reference evidence="1 2" key="1">
    <citation type="journal article" date="2014" name="PLoS ONE">
        <title>Global Analysis of Gene Expression Profiles in Physic Nut (Jatropha curcas L.) Seedlings Exposed to Salt Stress.</title>
        <authorList>
            <person name="Zhang L."/>
            <person name="Zhang C."/>
            <person name="Wu P."/>
            <person name="Chen Y."/>
            <person name="Li M."/>
            <person name="Jiang H."/>
            <person name="Wu G."/>
        </authorList>
    </citation>
    <scope>NUCLEOTIDE SEQUENCE [LARGE SCALE GENOMIC DNA]</scope>
    <source>
        <strain evidence="2">cv. GZQX0401</strain>
        <tissue evidence="1">Young leaves</tissue>
    </source>
</reference>
<name>A0A067L0U7_JATCU</name>
<dbReference type="AlphaFoldDB" id="A0A067L0U7"/>
<gene>
    <name evidence="1" type="ORF">JCGZ_01879</name>
</gene>
<evidence type="ECO:0000313" key="1">
    <source>
        <dbReference type="EMBL" id="KDP42091.1"/>
    </source>
</evidence>
<organism evidence="1 2">
    <name type="scientific">Jatropha curcas</name>
    <name type="common">Barbados nut</name>
    <dbReference type="NCBI Taxonomy" id="180498"/>
    <lineage>
        <taxon>Eukaryota</taxon>
        <taxon>Viridiplantae</taxon>
        <taxon>Streptophyta</taxon>
        <taxon>Embryophyta</taxon>
        <taxon>Tracheophyta</taxon>
        <taxon>Spermatophyta</taxon>
        <taxon>Magnoliopsida</taxon>
        <taxon>eudicotyledons</taxon>
        <taxon>Gunneridae</taxon>
        <taxon>Pentapetalae</taxon>
        <taxon>rosids</taxon>
        <taxon>fabids</taxon>
        <taxon>Malpighiales</taxon>
        <taxon>Euphorbiaceae</taxon>
        <taxon>Crotonoideae</taxon>
        <taxon>Jatropheae</taxon>
        <taxon>Jatropha</taxon>
    </lineage>
</organism>
<protein>
    <submittedName>
        <fullName evidence="1">Uncharacterized protein</fullName>
    </submittedName>
</protein>
<sequence>MVWPTEKVKRAVLLIELEDGEGTVSIMGEDLIMKTTIVETVGDMEVIEVLAKLKTEYDSNDGEEDMNSKRRKAT</sequence>
<accession>A0A067L0U7</accession>
<keyword evidence="2" id="KW-1185">Reference proteome</keyword>
<proteinExistence type="predicted"/>